<dbReference type="GO" id="GO:0000976">
    <property type="term" value="F:transcription cis-regulatory region binding"/>
    <property type="evidence" value="ECO:0007669"/>
    <property type="project" value="TreeGrafter"/>
</dbReference>
<dbReference type="InterPro" id="IPR001387">
    <property type="entry name" value="Cro/C1-type_HTH"/>
</dbReference>
<dbReference type="PROSITE" id="PS50943">
    <property type="entry name" value="HTH_CROC1"/>
    <property type="match status" value="1"/>
</dbReference>
<gene>
    <name evidence="6" type="ORF">BUZ01_02355</name>
</gene>
<dbReference type="PROSITE" id="PS00356">
    <property type="entry name" value="HTH_LACI_1"/>
    <property type="match status" value="1"/>
</dbReference>
<comment type="caution">
    <text evidence="6">The sequence shown here is derived from an EMBL/GenBank/DDBJ whole genome shotgun (WGS) entry which is preliminary data.</text>
</comment>
<reference evidence="6 7" key="1">
    <citation type="journal article" date="2016" name="Front. Microbiol.">
        <title>Comprehensive Phylogenetic Analysis of Bovine Non-aureus Staphylococci Species Based on Whole-Genome Sequencing.</title>
        <authorList>
            <person name="Naushad S."/>
            <person name="Barkema H.W."/>
            <person name="Luby C."/>
            <person name="Condas L.A."/>
            <person name="Nobrega D.B."/>
            <person name="Carson D.A."/>
            <person name="De Buck J."/>
        </authorList>
    </citation>
    <scope>NUCLEOTIDE SEQUENCE [LARGE SCALE GENOMIC DNA]</scope>
    <source>
        <strain evidence="6 7">SNUC 1388</strain>
    </source>
</reference>
<dbReference type="CDD" id="cd06294">
    <property type="entry name" value="PBP1_MalR-like"/>
    <property type="match status" value="1"/>
</dbReference>
<feature type="domain" description="HTH cro/C1-type" evidence="5">
    <location>
        <begin position="3"/>
        <end position="46"/>
    </location>
</feature>
<evidence type="ECO:0000256" key="2">
    <source>
        <dbReference type="ARBA" id="ARBA00023125"/>
    </source>
</evidence>
<evidence type="ECO:0000259" key="4">
    <source>
        <dbReference type="PROSITE" id="PS50932"/>
    </source>
</evidence>
<evidence type="ECO:0000313" key="6">
    <source>
        <dbReference type="EMBL" id="RIL44841.1"/>
    </source>
</evidence>
<dbReference type="EMBL" id="QXRZ01000001">
    <property type="protein sequence ID" value="RIL44841.1"/>
    <property type="molecule type" value="Genomic_DNA"/>
</dbReference>
<keyword evidence="2" id="KW-0238">DNA-binding</keyword>
<sequence length="331" mass="37836">MATIKDVAIMANVSPSTVSRVIKGNTRISKETTQKVHDCMRALNYVPNQMARSLVTKRSKTIGIIQKSGGDSIKQNPFLLDVLTGIHRYSDNHAYLTIVTTSTTEQELMIEVQRLIQSQYIEGFIILYSRKNDVIEQLLIDKQCPYVIVGKPLTSEKTLYVDNDNIAAAEDLTQYLVNKGHEKILLLTEQSDYEVFKDRIKGYRQVMFHEHLTPHVHKIDLDRTAIKLSLIELFKMHEFTAIITTDTMLNMMIISVLYELNIRIPEDIKTATFNDSFLNAYASPPQTAVDVLPEQLGQTAVRLLTNKLENVNRYQCQNIIPTRIVQRYSTN</sequence>
<organism evidence="6 7">
    <name type="scientific">Staphylococcus gallinarum</name>
    <dbReference type="NCBI Taxonomy" id="1293"/>
    <lineage>
        <taxon>Bacteria</taxon>
        <taxon>Bacillati</taxon>
        <taxon>Bacillota</taxon>
        <taxon>Bacilli</taxon>
        <taxon>Bacillales</taxon>
        <taxon>Staphylococcaceae</taxon>
        <taxon>Staphylococcus</taxon>
    </lineage>
</organism>
<dbReference type="PROSITE" id="PS50932">
    <property type="entry name" value="HTH_LACI_2"/>
    <property type="match status" value="1"/>
</dbReference>
<evidence type="ECO:0000256" key="3">
    <source>
        <dbReference type="ARBA" id="ARBA00023163"/>
    </source>
</evidence>
<dbReference type="PANTHER" id="PTHR30146:SF109">
    <property type="entry name" value="HTH-TYPE TRANSCRIPTIONAL REGULATOR GALS"/>
    <property type="match status" value="1"/>
</dbReference>
<keyword evidence="1" id="KW-0805">Transcription regulation</keyword>
<dbReference type="GO" id="GO:0003700">
    <property type="term" value="F:DNA-binding transcription factor activity"/>
    <property type="evidence" value="ECO:0007669"/>
    <property type="project" value="TreeGrafter"/>
</dbReference>
<dbReference type="InterPro" id="IPR000843">
    <property type="entry name" value="HTH_LacI"/>
</dbReference>
<dbReference type="Pfam" id="PF13377">
    <property type="entry name" value="Peripla_BP_3"/>
    <property type="match status" value="1"/>
</dbReference>
<dbReference type="SMART" id="SM00354">
    <property type="entry name" value="HTH_LACI"/>
    <property type="match status" value="1"/>
</dbReference>
<dbReference type="InterPro" id="IPR046335">
    <property type="entry name" value="LacI/GalR-like_sensor"/>
</dbReference>
<dbReference type="Gene3D" id="1.10.260.40">
    <property type="entry name" value="lambda repressor-like DNA-binding domains"/>
    <property type="match status" value="1"/>
</dbReference>
<feature type="domain" description="HTH lacI-type" evidence="4">
    <location>
        <begin position="2"/>
        <end position="56"/>
    </location>
</feature>
<dbReference type="Gene3D" id="3.40.50.2300">
    <property type="match status" value="2"/>
</dbReference>
<dbReference type="PANTHER" id="PTHR30146">
    <property type="entry name" value="LACI-RELATED TRANSCRIPTIONAL REPRESSOR"/>
    <property type="match status" value="1"/>
</dbReference>
<dbReference type="RefSeq" id="WP_107527720.1">
    <property type="nucleotide sequence ID" value="NZ_JAIBNU010000001.1"/>
</dbReference>
<accession>A0A418HSN1</accession>
<dbReference type="SUPFAM" id="SSF53822">
    <property type="entry name" value="Periplasmic binding protein-like I"/>
    <property type="match status" value="1"/>
</dbReference>
<dbReference type="InterPro" id="IPR010982">
    <property type="entry name" value="Lambda_DNA-bd_dom_sf"/>
</dbReference>
<dbReference type="Pfam" id="PF00356">
    <property type="entry name" value="LacI"/>
    <property type="match status" value="1"/>
</dbReference>
<protein>
    <submittedName>
        <fullName evidence="6">LacI family transcriptional regulator</fullName>
    </submittedName>
</protein>
<name>A0A418HSN1_STAGA</name>
<dbReference type="Proteomes" id="UP000283576">
    <property type="component" value="Unassembled WGS sequence"/>
</dbReference>
<evidence type="ECO:0000313" key="7">
    <source>
        <dbReference type="Proteomes" id="UP000283576"/>
    </source>
</evidence>
<dbReference type="AlphaFoldDB" id="A0A418HSN1"/>
<evidence type="ECO:0000259" key="5">
    <source>
        <dbReference type="PROSITE" id="PS50943"/>
    </source>
</evidence>
<dbReference type="CDD" id="cd01392">
    <property type="entry name" value="HTH_LacI"/>
    <property type="match status" value="1"/>
</dbReference>
<dbReference type="SUPFAM" id="SSF47413">
    <property type="entry name" value="lambda repressor-like DNA-binding domains"/>
    <property type="match status" value="1"/>
</dbReference>
<evidence type="ECO:0000256" key="1">
    <source>
        <dbReference type="ARBA" id="ARBA00023015"/>
    </source>
</evidence>
<dbReference type="InterPro" id="IPR028082">
    <property type="entry name" value="Peripla_BP_I"/>
</dbReference>
<proteinExistence type="predicted"/>
<keyword evidence="3" id="KW-0804">Transcription</keyword>